<organism evidence="2 3">
    <name type="scientific">Athelia psychrophila</name>
    <dbReference type="NCBI Taxonomy" id="1759441"/>
    <lineage>
        <taxon>Eukaryota</taxon>
        <taxon>Fungi</taxon>
        <taxon>Dikarya</taxon>
        <taxon>Basidiomycota</taxon>
        <taxon>Agaricomycotina</taxon>
        <taxon>Agaricomycetes</taxon>
        <taxon>Agaricomycetidae</taxon>
        <taxon>Atheliales</taxon>
        <taxon>Atheliaceae</taxon>
        <taxon>Athelia</taxon>
    </lineage>
</organism>
<dbReference type="AlphaFoldDB" id="A0A166VIS6"/>
<keyword evidence="3" id="KW-1185">Reference proteome</keyword>
<feature type="compositionally biased region" description="Polar residues" evidence="1">
    <location>
        <begin position="129"/>
        <end position="141"/>
    </location>
</feature>
<feature type="region of interest" description="Disordered" evidence="1">
    <location>
        <begin position="128"/>
        <end position="165"/>
    </location>
</feature>
<name>A0A166VIS6_9AGAM</name>
<sequence>MVSESANPSMHALPPPMLPYVHGPSHRCPDVPAPDAVQATDAVPASLDTVPSIRPRMPGYRITQVAQRVWRGCTLQPQEAGGLDVTDHENNTLYDAADVVSDITSTSASTANGRNNSILRLTLHIRAGSTAQEEQSGSGSDTHPDSNIEPRPHRFPKVVPGVRSPATQIHPTQYTMSIRQPQQPEQPQKTLLVAAIGQPALVSLSRPPRPAPSSRCLPGSCSPLSRT</sequence>
<dbReference type="Proteomes" id="UP000076532">
    <property type="component" value="Unassembled WGS sequence"/>
</dbReference>
<protein>
    <submittedName>
        <fullName evidence="2">Uncharacterized protein</fullName>
    </submittedName>
</protein>
<reference evidence="2 3" key="1">
    <citation type="journal article" date="2016" name="Mol. Biol. Evol.">
        <title>Comparative Genomics of Early-Diverging Mushroom-Forming Fungi Provides Insights into the Origins of Lignocellulose Decay Capabilities.</title>
        <authorList>
            <person name="Nagy L.G."/>
            <person name="Riley R."/>
            <person name="Tritt A."/>
            <person name="Adam C."/>
            <person name="Daum C."/>
            <person name="Floudas D."/>
            <person name="Sun H."/>
            <person name="Yadav J.S."/>
            <person name="Pangilinan J."/>
            <person name="Larsson K.H."/>
            <person name="Matsuura K."/>
            <person name="Barry K."/>
            <person name="Labutti K."/>
            <person name="Kuo R."/>
            <person name="Ohm R.A."/>
            <person name="Bhattacharya S.S."/>
            <person name="Shirouzu T."/>
            <person name="Yoshinaga Y."/>
            <person name="Martin F.M."/>
            <person name="Grigoriev I.V."/>
            <person name="Hibbett D.S."/>
        </authorList>
    </citation>
    <scope>NUCLEOTIDE SEQUENCE [LARGE SCALE GENOMIC DNA]</scope>
    <source>
        <strain evidence="2 3">CBS 109695</strain>
    </source>
</reference>
<proteinExistence type="predicted"/>
<accession>A0A166VIS6</accession>
<evidence type="ECO:0000313" key="2">
    <source>
        <dbReference type="EMBL" id="KZP32775.1"/>
    </source>
</evidence>
<evidence type="ECO:0000256" key="1">
    <source>
        <dbReference type="SAM" id="MobiDB-lite"/>
    </source>
</evidence>
<feature type="compositionally biased region" description="Basic and acidic residues" evidence="1">
    <location>
        <begin position="142"/>
        <end position="152"/>
    </location>
</feature>
<dbReference type="EMBL" id="KV417484">
    <property type="protein sequence ID" value="KZP32775.1"/>
    <property type="molecule type" value="Genomic_DNA"/>
</dbReference>
<evidence type="ECO:0000313" key="3">
    <source>
        <dbReference type="Proteomes" id="UP000076532"/>
    </source>
</evidence>
<feature type="compositionally biased region" description="Low complexity" evidence="1">
    <location>
        <begin position="203"/>
        <end position="218"/>
    </location>
</feature>
<gene>
    <name evidence="2" type="ORF">FIBSPDRAFT_1036437</name>
</gene>
<feature type="region of interest" description="Disordered" evidence="1">
    <location>
        <begin position="203"/>
        <end position="227"/>
    </location>
</feature>